<keyword evidence="4" id="KW-1185">Reference proteome</keyword>
<reference evidence="4" key="1">
    <citation type="submission" date="2015-09" db="EMBL/GenBank/DDBJ databases">
        <title>Complete sequence of Algoriphagus sp. M8-2.</title>
        <authorList>
            <person name="Shintani M."/>
        </authorList>
    </citation>
    <scope>NUCLEOTIDE SEQUENCE [LARGE SCALE GENOMIC DNA]</scope>
    <source>
        <strain evidence="4">M8-2</strain>
    </source>
</reference>
<proteinExistence type="predicted"/>
<dbReference type="KEGG" id="alm:AO498_12935"/>
<gene>
    <name evidence="3" type="ORF">AO498_12935</name>
</gene>
<reference evidence="3 4" key="2">
    <citation type="journal article" date="2016" name="Genome Announc.">
        <title>Complete Genome Sequence of Algoriphagus sp. Strain M8-2, Isolated from a Brackish Lake.</title>
        <authorList>
            <person name="Muraguchi Y."/>
            <person name="Kushimoto K."/>
            <person name="Ohtsubo Y."/>
            <person name="Suzuki T."/>
            <person name="Dohra H."/>
            <person name="Kimbara K."/>
            <person name="Shintani M."/>
        </authorList>
    </citation>
    <scope>NUCLEOTIDE SEQUENCE [LARGE SCALE GENOMIC DNA]</scope>
    <source>
        <strain evidence="3 4">M8-2</strain>
    </source>
</reference>
<dbReference type="InterPro" id="IPR050491">
    <property type="entry name" value="AmpC-like"/>
</dbReference>
<dbReference type="AlphaFoldDB" id="A0A142EQE0"/>
<accession>A0A142EQE0</accession>
<keyword evidence="1" id="KW-1133">Transmembrane helix</keyword>
<dbReference type="PANTHER" id="PTHR46825">
    <property type="entry name" value="D-ALANYL-D-ALANINE-CARBOXYPEPTIDASE/ENDOPEPTIDASE AMPH"/>
    <property type="match status" value="1"/>
</dbReference>
<keyword evidence="1" id="KW-0812">Transmembrane</keyword>
<dbReference type="InterPro" id="IPR012338">
    <property type="entry name" value="Beta-lactam/transpept-like"/>
</dbReference>
<organism evidence="3 4">
    <name type="scientific">Algoriphagus sanaruensis</name>
    <dbReference type="NCBI Taxonomy" id="1727163"/>
    <lineage>
        <taxon>Bacteria</taxon>
        <taxon>Pseudomonadati</taxon>
        <taxon>Bacteroidota</taxon>
        <taxon>Cytophagia</taxon>
        <taxon>Cytophagales</taxon>
        <taxon>Cyclobacteriaceae</taxon>
        <taxon>Algoriphagus</taxon>
    </lineage>
</organism>
<dbReference type="OrthoDB" id="1357763at2"/>
<dbReference type="PATRIC" id="fig|1727163.4.peg.2702"/>
<evidence type="ECO:0000256" key="1">
    <source>
        <dbReference type="SAM" id="Phobius"/>
    </source>
</evidence>
<protein>
    <recommendedName>
        <fullName evidence="2">Beta-lactamase-related domain-containing protein</fullName>
    </recommendedName>
</protein>
<keyword evidence="1" id="KW-0472">Membrane</keyword>
<dbReference type="Gene3D" id="3.40.710.10">
    <property type="entry name" value="DD-peptidase/beta-lactamase superfamily"/>
    <property type="match status" value="1"/>
</dbReference>
<sequence length="363" mass="40290">MNQKITYPVYGLIFLVGIFLAWEWMTSYPKVRIVPLTHPESQTEKIDSVLIQSLVSYSLPGIAAGLISEGEISYLKSFGYQNLETKDSLKLDSKLPVGSVSKLFVALTVANYGLEQGWNLHTPAEKIIPIPSKEITLGHLLTHTSGLKSPNLLNQLIRSRKSLPLDQIGNSKLDFSGALNQKNYADINFDLLGHLLEKSSKTSFNSLSLGRIFEKGGMEQTYFEENTSLSVPAQGYCPAFPWRRIKKESFHLPILPSPSSGMITSAEDLSKFMLHLSRGEMSDFSDELDWLTGDAEIPAGFQSIKIGGKTYVGHFGEQGGFSAFLFFSKNWDTGIFLITNSRDHADFRIQIASALLQILTQPS</sequence>
<evidence type="ECO:0000259" key="2">
    <source>
        <dbReference type="Pfam" id="PF00144"/>
    </source>
</evidence>
<dbReference type="STRING" id="1727163.AO498_12935"/>
<dbReference type="InterPro" id="IPR001466">
    <property type="entry name" value="Beta-lactam-related"/>
</dbReference>
<evidence type="ECO:0000313" key="3">
    <source>
        <dbReference type="EMBL" id="AMQ57345.1"/>
    </source>
</evidence>
<feature type="domain" description="Beta-lactamase-related" evidence="2">
    <location>
        <begin position="51"/>
        <end position="348"/>
    </location>
</feature>
<dbReference type="Pfam" id="PF00144">
    <property type="entry name" value="Beta-lactamase"/>
    <property type="match status" value="1"/>
</dbReference>
<dbReference type="EMBL" id="CP012836">
    <property type="protein sequence ID" value="AMQ57345.1"/>
    <property type="molecule type" value="Genomic_DNA"/>
</dbReference>
<dbReference type="SUPFAM" id="SSF56601">
    <property type="entry name" value="beta-lactamase/transpeptidase-like"/>
    <property type="match status" value="1"/>
</dbReference>
<dbReference type="PANTHER" id="PTHR46825:SF9">
    <property type="entry name" value="BETA-LACTAMASE-RELATED DOMAIN-CONTAINING PROTEIN"/>
    <property type="match status" value="1"/>
</dbReference>
<name>A0A142EQE0_9BACT</name>
<feature type="transmembrane region" description="Helical" evidence="1">
    <location>
        <begin position="7"/>
        <end position="25"/>
    </location>
</feature>
<dbReference type="RefSeq" id="WP_067548390.1">
    <property type="nucleotide sequence ID" value="NZ_CP012836.1"/>
</dbReference>
<dbReference type="Proteomes" id="UP000073816">
    <property type="component" value="Chromosome"/>
</dbReference>
<evidence type="ECO:0000313" key="4">
    <source>
        <dbReference type="Proteomes" id="UP000073816"/>
    </source>
</evidence>